<name>A0A9N9BCL2_9GLOM</name>
<evidence type="ECO:0000256" key="5">
    <source>
        <dbReference type="ARBA" id="ARBA00023002"/>
    </source>
</evidence>
<comment type="cofactor">
    <cofactor evidence="1">
        <name>FAD</name>
        <dbReference type="ChEBI" id="CHEBI:57692"/>
    </cofactor>
</comment>
<feature type="compositionally biased region" description="Polar residues" evidence="6">
    <location>
        <begin position="319"/>
        <end position="329"/>
    </location>
</feature>
<dbReference type="Gene3D" id="3.40.462.20">
    <property type="match status" value="1"/>
</dbReference>
<evidence type="ECO:0000256" key="7">
    <source>
        <dbReference type="SAM" id="SignalP"/>
    </source>
</evidence>
<keyword evidence="7" id="KW-0732">Signal</keyword>
<evidence type="ECO:0000256" key="6">
    <source>
        <dbReference type="SAM" id="MobiDB-lite"/>
    </source>
</evidence>
<keyword evidence="5" id="KW-0560">Oxidoreductase</keyword>
<dbReference type="AlphaFoldDB" id="A0A9N9BCL2"/>
<dbReference type="InterPro" id="IPR036318">
    <property type="entry name" value="FAD-bd_PCMH-like_sf"/>
</dbReference>
<evidence type="ECO:0000256" key="2">
    <source>
        <dbReference type="ARBA" id="ARBA00005466"/>
    </source>
</evidence>
<accession>A0A9N9BCL2</accession>
<gene>
    <name evidence="8" type="ORF">AGERDE_LOCUS7262</name>
</gene>
<feature type="chain" id="PRO_5040393234" evidence="7">
    <location>
        <begin position="18"/>
        <end position="527"/>
    </location>
</feature>
<evidence type="ECO:0000256" key="1">
    <source>
        <dbReference type="ARBA" id="ARBA00001974"/>
    </source>
</evidence>
<evidence type="ECO:0000256" key="4">
    <source>
        <dbReference type="ARBA" id="ARBA00022827"/>
    </source>
</evidence>
<dbReference type="InterPro" id="IPR016169">
    <property type="entry name" value="FAD-bd_PCMH_sub2"/>
</dbReference>
<dbReference type="InterPro" id="IPR016167">
    <property type="entry name" value="FAD-bd_PCMH_sub1"/>
</dbReference>
<keyword evidence="9" id="KW-1185">Reference proteome</keyword>
<dbReference type="SUPFAM" id="SSF56176">
    <property type="entry name" value="FAD-binding/transporter-associated domain-like"/>
    <property type="match status" value="1"/>
</dbReference>
<organism evidence="8 9">
    <name type="scientific">Ambispora gerdemannii</name>
    <dbReference type="NCBI Taxonomy" id="144530"/>
    <lineage>
        <taxon>Eukaryota</taxon>
        <taxon>Fungi</taxon>
        <taxon>Fungi incertae sedis</taxon>
        <taxon>Mucoromycota</taxon>
        <taxon>Glomeromycotina</taxon>
        <taxon>Glomeromycetes</taxon>
        <taxon>Archaeosporales</taxon>
        <taxon>Ambisporaceae</taxon>
        <taxon>Ambispora</taxon>
    </lineage>
</organism>
<comment type="similarity">
    <text evidence="2">Belongs to the oxygen-dependent FAD-linked oxidoreductase family.</text>
</comment>
<protein>
    <submittedName>
        <fullName evidence="8">13263_t:CDS:1</fullName>
    </submittedName>
</protein>
<reference evidence="8" key="1">
    <citation type="submission" date="2021-06" db="EMBL/GenBank/DDBJ databases">
        <authorList>
            <person name="Kallberg Y."/>
            <person name="Tangrot J."/>
            <person name="Rosling A."/>
        </authorList>
    </citation>
    <scope>NUCLEOTIDE SEQUENCE</scope>
    <source>
        <strain evidence="8">MT106</strain>
    </source>
</reference>
<dbReference type="GO" id="GO:0050660">
    <property type="term" value="F:flavin adenine dinucleotide binding"/>
    <property type="evidence" value="ECO:0007669"/>
    <property type="project" value="InterPro"/>
</dbReference>
<dbReference type="Gene3D" id="3.30.43.10">
    <property type="entry name" value="Uridine Diphospho-n-acetylenolpyruvylglucosamine Reductase, domain 2"/>
    <property type="match status" value="1"/>
</dbReference>
<keyword evidence="4" id="KW-0274">FAD</keyword>
<dbReference type="Proteomes" id="UP000789831">
    <property type="component" value="Unassembled WGS sequence"/>
</dbReference>
<keyword evidence="3" id="KW-0285">Flavoprotein</keyword>
<dbReference type="PANTHER" id="PTHR42973">
    <property type="entry name" value="BINDING OXIDOREDUCTASE, PUTATIVE (AFU_ORTHOLOGUE AFUA_1G17690)-RELATED"/>
    <property type="match status" value="1"/>
</dbReference>
<comment type="caution">
    <text evidence="8">The sequence shown here is derived from an EMBL/GenBank/DDBJ whole genome shotgun (WGS) entry which is preliminary data.</text>
</comment>
<sequence>MAIFAIILVLHYRYANAKLRQYQRRCYYSPHIPIPGIEEIASGINVEQQFPKFKGRVIKRGDADYEAQCYQYASSSYLEEDIIRLAAIIKAADDSDVIKAIKYASDNKIAVAVRTGELHVGDVRCQLLGGQVQCQAQGKKSICVPSKLEDTVSWPEVSGSSRIMSKNSALLPPTNEDLFFAVLGGSPGNFGVLTHATLHVFRDQDNPNSHGFRAAYPYDRLRLKALLDVMVEMAEVENFPADYDYCISVLTSYMQRGSATGSLARDDRRFRAVDQSARRSANLQPELHRQNSTGRRRRESPSQRQRHTNVYVDRPLDCSNHTGVRTSVHTRPIPVPRGSRISGGRIGFPVESKKDAIQFPHFGGSNSRFCQNGKNSPTSFSWRDTRLGCTMDAFYHSYQHEQATKWQQENDEGVGKPEATFCEHDRRVLWGSHDFDLSDAQQYYYDQHPEGKYERLCKIPEGNVPADFKDGMQPRIKLAGSEIAKEEVAVMELEEEPQLSTEAKFWKMASMESVVGKPVPLWDIWRA</sequence>
<evidence type="ECO:0000313" key="9">
    <source>
        <dbReference type="Proteomes" id="UP000789831"/>
    </source>
</evidence>
<dbReference type="PANTHER" id="PTHR42973:SF39">
    <property type="entry name" value="FAD-BINDING PCMH-TYPE DOMAIN-CONTAINING PROTEIN"/>
    <property type="match status" value="1"/>
</dbReference>
<evidence type="ECO:0000256" key="3">
    <source>
        <dbReference type="ARBA" id="ARBA00022630"/>
    </source>
</evidence>
<dbReference type="Gene3D" id="3.30.465.10">
    <property type="match status" value="1"/>
</dbReference>
<dbReference type="EMBL" id="CAJVPL010001290">
    <property type="protein sequence ID" value="CAG8563334.1"/>
    <property type="molecule type" value="Genomic_DNA"/>
</dbReference>
<evidence type="ECO:0000313" key="8">
    <source>
        <dbReference type="EMBL" id="CAG8563334.1"/>
    </source>
</evidence>
<proteinExistence type="inferred from homology"/>
<dbReference type="InterPro" id="IPR050416">
    <property type="entry name" value="FAD-linked_Oxidoreductase"/>
</dbReference>
<dbReference type="GO" id="GO:0016491">
    <property type="term" value="F:oxidoreductase activity"/>
    <property type="evidence" value="ECO:0007669"/>
    <property type="project" value="UniProtKB-KW"/>
</dbReference>
<feature type="region of interest" description="Disordered" evidence="6">
    <location>
        <begin position="271"/>
        <end position="344"/>
    </location>
</feature>
<dbReference type="OrthoDB" id="415825at2759"/>
<feature type="signal peptide" evidence="7">
    <location>
        <begin position="1"/>
        <end position="17"/>
    </location>
</feature>